<dbReference type="AlphaFoldDB" id="A0AA46WDI1"/>
<dbReference type="InterPro" id="IPR048020">
    <property type="entry name" value="Transpos_IS3"/>
</dbReference>
<dbReference type="InterPro" id="IPR036397">
    <property type="entry name" value="RNaseH_sf"/>
</dbReference>
<name>A0AA46WDI1_CAPOC</name>
<evidence type="ECO:0000313" key="3">
    <source>
        <dbReference type="Proteomes" id="UP001163262"/>
    </source>
</evidence>
<organism evidence="2 3">
    <name type="scientific">Capnocytophaga ochracea</name>
    <dbReference type="NCBI Taxonomy" id="1018"/>
    <lineage>
        <taxon>Bacteria</taxon>
        <taxon>Pseudomonadati</taxon>
        <taxon>Bacteroidota</taxon>
        <taxon>Flavobacteriia</taxon>
        <taxon>Flavobacteriales</taxon>
        <taxon>Flavobacteriaceae</taxon>
        <taxon>Capnocytophaga</taxon>
    </lineage>
</organism>
<feature type="domain" description="Integrase catalytic" evidence="1">
    <location>
        <begin position="108"/>
        <end position="270"/>
    </location>
</feature>
<dbReference type="GO" id="GO:0003676">
    <property type="term" value="F:nucleic acid binding"/>
    <property type="evidence" value="ECO:0007669"/>
    <property type="project" value="InterPro"/>
</dbReference>
<dbReference type="SUPFAM" id="SSF53098">
    <property type="entry name" value="Ribonuclease H-like"/>
    <property type="match status" value="1"/>
</dbReference>
<dbReference type="InterPro" id="IPR012337">
    <property type="entry name" value="RNaseH-like_sf"/>
</dbReference>
<dbReference type="Proteomes" id="UP001163262">
    <property type="component" value="Chromosome"/>
</dbReference>
<proteinExistence type="predicted"/>
<evidence type="ECO:0000313" key="2">
    <source>
        <dbReference type="EMBL" id="UZD42154.1"/>
    </source>
</evidence>
<protein>
    <submittedName>
        <fullName evidence="2">IS3 family transposase</fullName>
    </submittedName>
</protein>
<dbReference type="GO" id="GO:0015074">
    <property type="term" value="P:DNA integration"/>
    <property type="evidence" value="ECO:0007669"/>
    <property type="project" value="InterPro"/>
</dbReference>
<dbReference type="PANTHER" id="PTHR46889">
    <property type="entry name" value="TRANSPOSASE INSF FOR INSERTION SEQUENCE IS3B-RELATED"/>
    <property type="match status" value="1"/>
</dbReference>
<dbReference type="EMBL" id="CP110230">
    <property type="protein sequence ID" value="UZD42154.1"/>
    <property type="molecule type" value="Genomic_DNA"/>
</dbReference>
<reference evidence="2" key="1">
    <citation type="submission" date="2022-10" db="EMBL/GenBank/DDBJ databases">
        <title>Complete genome sequence of Capnocytophaga ochracea KCOM 2812 isolated from actinomycosis lesion.</title>
        <authorList>
            <person name="Kook J.-K."/>
            <person name="Park S.-N."/>
            <person name="Lim Y.K."/>
        </authorList>
    </citation>
    <scope>NUCLEOTIDE SEQUENCE</scope>
    <source>
        <strain evidence="2">KCOM 28121</strain>
    </source>
</reference>
<dbReference type="InterPro" id="IPR050900">
    <property type="entry name" value="Transposase_IS3/IS150/IS904"/>
</dbReference>
<dbReference type="Gene3D" id="3.30.420.10">
    <property type="entry name" value="Ribonuclease H-like superfamily/Ribonuclease H"/>
    <property type="match status" value="1"/>
</dbReference>
<dbReference type="PANTHER" id="PTHR46889:SF5">
    <property type="entry name" value="INTEGRASE PROTEIN"/>
    <property type="match status" value="1"/>
</dbReference>
<dbReference type="InterPro" id="IPR001584">
    <property type="entry name" value="Integrase_cat-core"/>
</dbReference>
<evidence type="ECO:0000259" key="1">
    <source>
        <dbReference type="PROSITE" id="PS50994"/>
    </source>
</evidence>
<dbReference type="NCBIfam" id="NF033516">
    <property type="entry name" value="transpos_IS3"/>
    <property type="match status" value="1"/>
</dbReference>
<sequence>MSALCKCFGISRQAHYKAVKSFKEVALSESIIIEMVQEIRRELPKIGGKKLYYMLSDKIHKVAKIGRDKFFMILNNNDLLIQRKRSYARTTYSNHSFRKWTNLVKDVEVSAKNQVWVSDITYIRTLEGFRYLSLITDLYSRRIVGYWLSNSLSIEGCLEALKKALKGKKRSESLIHHSDRGVQYCCKEYILLLQKEHIQISMTQENHCYENAHAERINGILKQEFNLGVTFNTEQQALSAVCSAIKTYNQKRPHYALNLKTPDQVYFQKVA</sequence>
<gene>
    <name evidence="2" type="ORF">OL231_09460</name>
</gene>
<dbReference type="PROSITE" id="PS50994">
    <property type="entry name" value="INTEGRASE"/>
    <property type="match status" value="1"/>
</dbReference>
<dbReference type="Pfam" id="PF00665">
    <property type="entry name" value="rve"/>
    <property type="match status" value="1"/>
</dbReference>
<accession>A0AA46WDI1</accession>